<feature type="region of interest" description="Disordered" evidence="1">
    <location>
        <begin position="843"/>
        <end position="887"/>
    </location>
</feature>
<evidence type="ECO:0000313" key="3">
    <source>
        <dbReference type="Proteomes" id="UP001219525"/>
    </source>
</evidence>
<sequence>MYAICYLAFGWPFRLQSVSESALYVRKRKAVRCFVRSARAVPPPAEWRVVPPLRAEKYCMHDYAYSAREAPQVSAATRIAVAVAVVIGATVALVEVTTELANLSGTQPHIPFKYTSHADYPLINATGITRALKAAAFRLHLLPSPARALALCVVCAGAQAAVHPLVLGDAARPASFTDANFFAHAPAAVLRQCGVRRAPVVRALRAEACRAAWDARVLLKPTLDNAATCYLLDALAQGDDDSYAARPWAVAHLAHVRVLAPAWRHDGAGLAATDTAQWAASLMGEALVSARSRTPVLVTQHDQLILAGPEPPPLKAMLAALESAPHSAGLEALWTSTRPFMYHVTTLARQLAETVAGDFARGAPLSEAAVFALCPALAVLQAVLAALLDRVDAALAGVAAGDASSGSARRAACALAGGAAGLVMALYRELEHRERESDAAGPGFARARLQLLHAQAHEMAVHAAHALARALRALPCAAATAAAHWADTAAWAEFCVEEAAVCGARWGRREWAADLAAYARALALLGYALDAATTPQAAALVAQLEALSAAEAAFEAGGSAGEATLFGDGMFLPLEEEGQWPWPDMAQLSQPDMTLYSGQLPAARQPALTALLSPASVCPPDDTTKDYDCVYAEYAKHFPPAKTVNGGPESVDESSAHDRTGLSSVDAANSAGKSRKRKHATNGCDGDLDISGPASGAFINQGAKRVRLFDGPPIAVSNLGMFTSFIERLTSIQERHAAGELHNFLKSVRGLDLSRHLALFVARGIKDVARLRVMAELDEKEVREALQRLLGRSSEVVEGLDDMELFLVEKPLADVAVKAGAFESVQSKGQYWSPVMLKRVTRSSHHRAGNKPVPTCANFLNNEPVKESDVTRPRTPSQGKRERSLNPQERAIARIVYASDPGEWSISRISQIMRVKHHAVNWAVKNKYRPPDDTTKDYDRVDAEYAKHFPPAKTVNGGPESVDESSAHDRTGLSGSSVDAANSAGESGKRKHATRGCHRDGDLVIAAASGAFTVQRVRLSDGPPIAEKHAAGELHEFLKNVRGLDLSRHHALFVARGIKDIARLRVMAELDEKEVREALQRLLGRSSEVLEGLDDMELFLVEKAILQLK</sequence>
<dbReference type="EMBL" id="JARJCW010000067">
    <property type="protein sequence ID" value="KAJ7199650.1"/>
    <property type="molecule type" value="Genomic_DNA"/>
</dbReference>
<dbReference type="AlphaFoldDB" id="A0AAD6V4X9"/>
<keyword evidence="3" id="KW-1185">Reference proteome</keyword>
<gene>
    <name evidence="2" type="ORF">GGX14DRAFT_545037</name>
</gene>
<name>A0AAD6V4X9_9AGAR</name>
<accession>A0AAD6V4X9</accession>
<proteinExistence type="predicted"/>
<evidence type="ECO:0000256" key="1">
    <source>
        <dbReference type="SAM" id="MobiDB-lite"/>
    </source>
</evidence>
<organism evidence="2 3">
    <name type="scientific">Mycena pura</name>
    <dbReference type="NCBI Taxonomy" id="153505"/>
    <lineage>
        <taxon>Eukaryota</taxon>
        <taxon>Fungi</taxon>
        <taxon>Dikarya</taxon>
        <taxon>Basidiomycota</taxon>
        <taxon>Agaricomycotina</taxon>
        <taxon>Agaricomycetes</taxon>
        <taxon>Agaricomycetidae</taxon>
        <taxon>Agaricales</taxon>
        <taxon>Marasmiineae</taxon>
        <taxon>Mycenaceae</taxon>
        <taxon>Mycena</taxon>
    </lineage>
</organism>
<dbReference type="Proteomes" id="UP001219525">
    <property type="component" value="Unassembled WGS sequence"/>
</dbReference>
<feature type="region of interest" description="Disordered" evidence="1">
    <location>
        <begin position="949"/>
        <end position="996"/>
    </location>
</feature>
<evidence type="ECO:0000313" key="2">
    <source>
        <dbReference type="EMBL" id="KAJ7199650.1"/>
    </source>
</evidence>
<protein>
    <submittedName>
        <fullName evidence="2">Uncharacterized protein</fullName>
    </submittedName>
</protein>
<feature type="region of interest" description="Disordered" evidence="1">
    <location>
        <begin position="641"/>
        <end position="687"/>
    </location>
</feature>
<reference evidence="2" key="1">
    <citation type="submission" date="2023-03" db="EMBL/GenBank/DDBJ databases">
        <title>Massive genome expansion in bonnet fungi (Mycena s.s.) driven by repeated elements and novel gene families across ecological guilds.</title>
        <authorList>
            <consortium name="Lawrence Berkeley National Laboratory"/>
            <person name="Harder C.B."/>
            <person name="Miyauchi S."/>
            <person name="Viragh M."/>
            <person name="Kuo A."/>
            <person name="Thoen E."/>
            <person name="Andreopoulos B."/>
            <person name="Lu D."/>
            <person name="Skrede I."/>
            <person name="Drula E."/>
            <person name="Henrissat B."/>
            <person name="Morin E."/>
            <person name="Kohler A."/>
            <person name="Barry K."/>
            <person name="LaButti K."/>
            <person name="Morin E."/>
            <person name="Salamov A."/>
            <person name="Lipzen A."/>
            <person name="Mereny Z."/>
            <person name="Hegedus B."/>
            <person name="Baldrian P."/>
            <person name="Stursova M."/>
            <person name="Weitz H."/>
            <person name="Taylor A."/>
            <person name="Grigoriev I.V."/>
            <person name="Nagy L.G."/>
            <person name="Martin F."/>
            <person name="Kauserud H."/>
        </authorList>
    </citation>
    <scope>NUCLEOTIDE SEQUENCE</scope>
    <source>
        <strain evidence="2">9144</strain>
    </source>
</reference>
<comment type="caution">
    <text evidence="2">The sequence shown here is derived from an EMBL/GenBank/DDBJ whole genome shotgun (WGS) entry which is preliminary data.</text>
</comment>